<dbReference type="InterPro" id="IPR007743">
    <property type="entry name" value="Immunity-related_GTPase-like"/>
</dbReference>
<evidence type="ECO:0000256" key="2">
    <source>
        <dbReference type="ARBA" id="ARBA00022741"/>
    </source>
</evidence>
<dbReference type="Proteomes" id="UP001152795">
    <property type="component" value="Unassembled WGS sequence"/>
</dbReference>
<feature type="non-terminal residue" evidence="5">
    <location>
        <position position="106"/>
    </location>
</feature>
<dbReference type="Gene3D" id="3.40.50.300">
    <property type="entry name" value="P-loop containing nucleotide triphosphate hydrolases"/>
    <property type="match status" value="1"/>
</dbReference>
<protein>
    <submittedName>
        <fullName evidence="5">Interferon-inducible GTPase 5-like</fullName>
    </submittedName>
</protein>
<dbReference type="InterPro" id="IPR027417">
    <property type="entry name" value="P-loop_NTPase"/>
</dbReference>
<keyword evidence="6" id="KW-1185">Reference proteome</keyword>
<evidence type="ECO:0000256" key="3">
    <source>
        <dbReference type="ARBA" id="ARBA00022801"/>
    </source>
</evidence>
<dbReference type="PROSITE" id="PS51716">
    <property type="entry name" value="G_IRG"/>
    <property type="match status" value="1"/>
</dbReference>
<accession>A0A6S7LUE1</accession>
<keyword evidence="4" id="KW-0342">GTP-binding</keyword>
<evidence type="ECO:0000313" key="5">
    <source>
        <dbReference type="EMBL" id="CAB4044029.1"/>
    </source>
</evidence>
<dbReference type="InterPro" id="IPR030385">
    <property type="entry name" value="G_IRG_dom"/>
</dbReference>
<dbReference type="SUPFAM" id="SSF52540">
    <property type="entry name" value="P-loop containing nucleoside triphosphate hydrolases"/>
    <property type="match status" value="1"/>
</dbReference>
<dbReference type="PANTHER" id="PTHR32341">
    <property type="entry name" value="INTERFERON-INDUCIBLE GTPASE"/>
    <property type="match status" value="1"/>
</dbReference>
<proteinExistence type="inferred from homology"/>
<organism evidence="5 6">
    <name type="scientific">Paramuricea clavata</name>
    <name type="common">Red gorgonian</name>
    <name type="synonym">Violescent sea-whip</name>
    <dbReference type="NCBI Taxonomy" id="317549"/>
    <lineage>
        <taxon>Eukaryota</taxon>
        <taxon>Metazoa</taxon>
        <taxon>Cnidaria</taxon>
        <taxon>Anthozoa</taxon>
        <taxon>Octocorallia</taxon>
        <taxon>Malacalcyonacea</taxon>
        <taxon>Plexauridae</taxon>
        <taxon>Paramuricea</taxon>
    </lineage>
</organism>
<sequence length="106" mass="11732">MSMDNSWEKVFIEDVKGKLSDSQGNLQDEIKELLQARLTQWKDVEVKFGVTGDSGAGKSSFINAIRGLADDEEGAAKTGVKETTRDIAMYSHPTNPKIKFWDLPGI</sequence>
<comment type="caution">
    <text evidence="5">The sequence shown here is derived from an EMBL/GenBank/DDBJ whole genome shotgun (WGS) entry which is preliminary data.</text>
</comment>
<dbReference type="OrthoDB" id="422720at2759"/>
<evidence type="ECO:0000313" key="6">
    <source>
        <dbReference type="Proteomes" id="UP001152795"/>
    </source>
</evidence>
<dbReference type="GO" id="GO:0016787">
    <property type="term" value="F:hydrolase activity"/>
    <property type="evidence" value="ECO:0007669"/>
    <property type="project" value="UniProtKB-KW"/>
</dbReference>
<dbReference type="InterPro" id="IPR051515">
    <property type="entry name" value="IRG"/>
</dbReference>
<dbReference type="GO" id="GO:0005525">
    <property type="term" value="F:GTP binding"/>
    <property type="evidence" value="ECO:0007669"/>
    <property type="project" value="UniProtKB-KW"/>
</dbReference>
<dbReference type="PANTHER" id="PTHR32341:SF10">
    <property type="entry name" value="INTERFERON-INDUCIBLE GTPASE 5"/>
    <property type="match status" value="1"/>
</dbReference>
<gene>
    <name evidence="5" type="ORF">PACLA_8A047642</name>
</gene>
<keyword evidence="2" id="KW-0547">Nucleotide-binding</keyword>
<reference evidence="5" key="1">
    <citation type="submission" date="2020-04" db="EMBL/GenBank/DDBJ databases">
        <authorList>
            <person name="Alioto T."/>
            <person name="Alioto T."/>
            <person name="Gomez Garrido J."/>
        </authorList>
    </citation>
    <scope>NUCLEOTIDE SEQUENCE</scope>
    <source>
        <strain evidence="5">A484AB</strain>
    </source>
</reference>
<evidence type="ECO:0000256" key="1">
    <source>
        <dbReference type="ARBA" id="ARBA00005429"/>
    </source>
</evidence>
<name>A0A6S7LUE1_PARCT</name>
<dbReference type="Pfam" id="PF05049">
    <property type="entry name" value="IIGP"/>
    <property type="match status" value="1"/>
</dbReference>
<dbReference type="GO" id="GO:0016020">
    <property type="term" value="C:membrane"/>
    <property type="evidence" value="ECO:0007669"/>
    <property type="project" value="InterPro"/>
</dbReference>
<dbReference type="AlphaFoldDB" id="A0A6S7LUE1"/>
<comment type="similarity">
    <text evidence="1">Belongs to the TRAFAC class dynamin-like GTPase superfamily. IRG family.</text>
</comment>
<dbReference type="EMBL" id="CACRXK020033828">
    <property type="protein sequence ID" value="CAB4044029.1"/>
    <property type="molecule type" value="Genomic_DNA"/>
</dbReference>
<keyword evidence="3" id="KW-0378">Hydrolase</keyword>
<evidence type="ECO:0000256" key="4">
    <source>
        <dbReference type="ARBA" id="ARBA00023134"/>
    </source>
</evidence>